<dbReference type="OrthoDB" id="2365019at2759"/>
<organism evidence="1 2">
    <name type="scientific">Racocetra fulgida</name>
    <dbReference type="NCBI Taxonomy" id="60492"/>
    <lineage>
        <taxon>Eukaryota</taxon>
        <taxon>Fungi</taxon>
        <taxon>Fungi incertae sedis</taxon>
        <taxon>Mucoromycota</taxon>
        <taxon>Glomeromycotina</taxon>
        <taxon>Glomeromycetes</taxon>
        <taxon>Diversisporales</taxon>
        <taxon>Gigasporaceae</taxon>
        <taxon>Racocetra</taxon>
    </lineage>
</organism>
<name>A0A9N9D893_9GLOM</name>
<dbReference type="Proteomes" id="UP000789396">
    <property type="component" value="Unassembled WGS sequence"/>
</dbReference>
<protein>
    <submittedName>
        <fullName evidence="1">521_t:CDS:1</fullName>
    </submittedName>
</protein>
<comment type="caution">
    <text evidence="1">The sequence shown here is derived from an EMBL/GenBank/DDBJ whole genome shotgun (WGS) entry which is preliminary data.</text>
</comment>
<reference evidence="1" key="1">
    <citation type="submission" date="2021-06" db="EMBL/GenBank/DDBJ databases">
        <authorList>
            <person name="Kallberg Y."/>
            <person name="Tangrot J."/>
            <person name="Rosling A."/>
        </authorList>
    </citation>
    <scope>NUCLEOTIDE SEQUENCE</scope>
    <source>
        <strain evidence="1">IN212</strain>
    </source>
</reference>
<dbReference type="AlphaFoldDB" id="A0A9N9D893"/>
<keyword evidence="2" id="KW-1185">Reference proteome</keyword>
<dbReference type="InterPro" id="IPR012337">
    <property type="entry name" value="RNaseH-like_sf"/>
</dbReference>
<evidence type="ECO:0000313" key="2">
    <source>
        <dbReference type="Proteomes" id="UP000789396"/>
    </source>
</evidence>
<accession>A0A9N9D893</accession>
<sequence length="361" mass="41748">DIELENSPTYEKSPRKSPYKITGFSIPSKRLFERTNNANDVRKIKTMMVNVLGKIAIGDISGQKASKKEILTWKTSLAMLEAKSKLWVPVDLSEDADLCDTYIYRIITEVFRGRCLKLNQEFAIAVINMMFKPTITTTSLTDREIHSRIEARSKQINNIQPVFDEFNSLSNNTSDSTSKKLKDSSLNQFVLQQYRGASLDKLYYLILKATISNDWSFHWVENPDSIELFQFINSAIKLPPRRTLIWQAQDCSRDRVRTNDVKQKIMEIVQSIRDKNIKVASVVTDKNLDITFLSCFAHQANLCVEEIFKESQTYKETAKQAVQIAIYFRNKNHVYFAAKLRDIQMITYNKLQTLIVPEDTR</sequence>
<feature type="non-terminal residue" evidence="1">
    <location>
        <position position="1"/>
    </location>
</feature>
<evidence type="ECO:0000313" key="1">
    <source>
        <dbReference type="EMBL" id="CAG8626106.1"/>
    </source>
</evidence>
<dbReference type="EMBL" id="CAJVPZ010011049">
    <property type="protein sequence ID" value="CAG8626106.1"/>
    <property type="molecule type" value="Genomic_DNA"/>
</dbReference>
<gene>
    <name evidence="1" type="ORF">RFULGI_LOCUS7543</name>
</gene>
<proteinExistence type="predicted"/>
<dbReference type="SUPFAM" id="SSF53098">
    <property type="entry name" value="Ribonuclease H-like"/>
    <property type="match status" value="1"/>
</dbReference>